<name>A0A0D3JDP5_EMIH1</name>
<dbReference type="HOGENOM" id="CLU_2364058_0_0_1"/>
<dbReference type="EnsemblProtists" id="EOD21630">
    <property type="protein sequence ID" value="EOD21630"/>
    <property type="gene ID" value="EMIHUDRAFT_450776"/>
</dbReference>
<dbReference type="RefSeq" id="XP_005774059.1">
    <property type="nucleotide sequence ID" value="XM_005774002.1"/>
</dbReference>
<reference evidence="2" key="1">
    <citation type="journal article" date="2013" name="Nature">
        <title>Pan genome of the phytoplankton Emiliania underpins its global distribution.</title>
        <authorList>
            <person name="Read B.A."/>
            <person name="Kegel J."/>
            <person name="Klute M.J."/>
            <person name="Kuo A."/>
            <person name="Lefebvre S.C."/>
            <person name="Maumus F."/>
            <person name="Mayer C."/>
            <person name="Miller J."/>
            <person name="Monier A."/>
            <person name="Salamov A."/>
            <person name="Young J."/>
            <person name="Aguilar M."/>
            <person name="Claverie J.M."/>
            <person name="Frickenhaus S."/>
            <person name="Gonzalez K."/>
            <person name="Herman E.K."/>
            <person name="Lin Y.C."/>
            <person name="Napier J."/>
            <person name="Ogata H."/>
            <person name="Sarno A.F."/>
            <person name="Shmutz J."/>
            <person name="Schroeder D."/>
            <person name="de Vargas C."/>
            <person name="Verret F."/>
            <person name="von Dassow P."/>
            <person name="Valentin K."/>
            <person name="Van de Peer Y."/>
            <person name="Wheeler G."/>
            <person name="Dacks J.B."/>
            <person name="Delwiche C.F."/>
            <person name="Dyhrman S.T."/>
            <person name="Glockner G."/>
            <person name="John U."/>
            <person name="Richards T."/>
            <person name="Worden A.Z."/>
            <person name="Zhang X."/>
            <person name="Grigoriev I.V."/>
            <person name="Allen A.E."/>
            <person name="Bidle K."/>
            <person name="Borodovsky M."/>
            <person name="Bowler C."/>
            <person name="Brownlee C."/>
            <person name="Cock J.M."/>
            <person name="Elias M."/>
            <person name="Gladyshev V.N."/>
            <person name="Groth M."/>
            <person name="Guda C."/>
            <person name="Hadaegh A."/>
            <person name="Iglesias-Rodriguez M.D."/>
            <person name="Jenkins J."/>
            <person name="Jones B.M."/>
            <person name="Lawson T."/>
            <person name="Leese F."/>
            <person name="Lindquist E."/>
            <person name="Lobanov A."/>
            <person name="Lomsadze A."/>
            <person name="Malik S.B."/>
            <person name="Marsh M.E."/>
            <person name="Mackinder L."/>
            <person name="Mock T."/>
            <person name="Mueller-Roeber B."/>
            <person name="Pagarete A."/>
            <person name="Parker M."/>
            <person name="Probert I."/>
            <person name="Quesneville H."/>
            <person name="Raines C."/>
            <person name="Rensing S.A."/>
            <person name="Riano-Pachon D.M."/>
            <person name="Richier S."/>
            <person name="Rokitta S."/>
            <person name="Shiraiwa Y."/>
            <person name="Soanes D.M."/>
            <person name="van der Giezen M."/>
            <person name="Wahlund T.M."/>
            <person name="Williams B."/>
            <person name="Wilson W."/>
            <person name="Wolfe G."/>
            <person name="Wurch L.L."/>
        </authorList>
    </citation>
    <scope>NUCLEOTIDE SEQUENCE</scope>
</reference>
<dbReference type="STRING" id="2903.R1E494"/>
<reference evidence="1" key="2">
    <citation type="submission" date="2024-10" db="UniProtKB">
        <authorList>
            <consortium name="EnsemblProtists"/>
        </authorList>
    </citation>
    <scope>IDENTIFICATION</scope>
</reference>
<dbReference type="Proteomes" id="UP000013827">
    <property type="component" value="Unassembled WGS sequence"/>
</dbReference>
<sequence length="96" mass="10698">MTPQADLFRIESRLKGINAFAPILRTEKAQVESKACCGWVKGEVVAHMYCDEFVPLETEAVSTFMPPGMVAPYQVKLDSGELIWAPEDVNNLIRKA</sequence>
<dbReference type="AlphaFoldDB" id="A0A0D3JDP5"/>
<dbReference type="PaxDb" id="2903-EOD21630"/>
<organism evidence="1 2">
    <name type="scientific">Emiliania huxleyi (strain CCMP1516)</name>
    <dbReference type="NCBI Taxonomy" id="280463"/>
    <lineage>
        <taxon>Eukaryota</taxon>
        <taxon>Haptista</taxon>
        <taxon>Haptophyta</taxon>
        <taxon>Prymnesiophyceae</taxon>
        <taxon>Isochrysidales</taxon>
        <taxon>Noelaerhabdaceae</taxon>
        <taxon>Emiliania</taxon>
    </lineage>
</organism>
<keyword evidence="2" id="KW-1185">Reference proteome</keyword>
<evidence type="ECO:0000313" key="2">
    <source>
        <dbReference type="Proteomes" id="UP000013827"/>
    </source>
</evidence>
<accession>A0A0D3JDP5</accession>
<dbReference type="KEGG" id="ehx:EMIHUDRAFT_450776"/>
<evidence type="ECO:0000313" key="1">
    <source>
        <dbReference type="EnsemblProtists" id="EOD21630"/>
    </source>
</evidence>
<protein>
    <submittedName>
        <fullName evidence="1">Uncharacterized protein</fullName>
    </submittedName>
</protein>
<proteinExistence type="predicted"/>
<dbReference type="GeneID" id="17267341"/>